<evidence type="ECO:0000313" key="3">
    <source>
        <dbReference type="Proteomes" id="UP000015106"/>
    </source>
</evidence>
<organism evidence="2 3">
    <name type="scientific">Triticum urartu</name>
    <name type="common">Red wild einkorn</name>
    <name type="synonym">Crithodium urartu</name>
    <dbReference type="NCBI Taxonomy" id="4572"/>
    <lineage>
        <taxon>Eukaryota</taxon>
        <taxon>Viridiplantae</taxon>
        <taxon>Streptophyta</taxon>
        <taxon>Embryophyta</taxon>
        <taxon>Tracheophyta</taxon>
        <taxon>Spermatophyta</taxon>
        <taxon>Magnoliopsida</taxon>
        <taxon>Liliopsida</taxon>
        <taxon>Poales</taxon>
        <taxon>Poaceae</taxon>
        <taxon>BOP clade</taxon>
        <taxon>Pooideae</taxon>
        <taxon>Triticodae</taxon>
        <taxon>Triticeae</taxon>
        <taxon>Triticinae</taxon>
        <taxon>Triticum</taxon>
    </lineage>
</organism>
<keyword evidence="3" id="KW-1185">Reference proteome</keyword>
<reference evidence="2" key="2">
    <citation type="submission" date="2018-03" db="EMBL/GenBank/DDBJ databases">
        <title>The Triticum urartu genome reveals the dynamic nature of wheat genome evolution.</title>
        <authorList>
            <person name="Ling H."/>
            <person name="Ma B."/>
            <person name="Shi X."/>
            <person name="Liu H."/>
            <person name="Dong L."/>
            <person name="Sun H."/>
            <person name="Cao Y."/>
            <person name="Gao Q."/>
            <person name="Zheng S."/>
            <person name="Li Y."/>
            <person name="Yu Y."/>
            <person name="Du H."/>
            <person name="Qi M."/>
            <person name="Li Y."/>
            <person name="Yu H."/>
            <person name="Cui Y."/>
            <person name="Wang N."/>
            <person name="Chen C."/>
            <person name="Wu H."/>
            <person name="Zhao Y."/>
            <person name="Zhang J."/>
            <person name="Li Y."/>
            <person name="Zhou W."/>
            <person name="Zhang B."/>
            <person name="Hu W."/>
            <person name="Eijk M."/>
            <person name="Tang J."/>
            <person name="Witsenboer H."/>
            <person name="Zhao S."/>
            <person name="Li Z."/>
            <person name="Zhang A."/>
            <person name="Wang D."/>
            <person name="Liang C."/>
        </authorList>
    </citation>
    <scope>NUCLEOTIDE SEQUENCE [LARGE SCALE GENOMIC DNA]</scope>
    <source>
        <strain evidence="2">cv. G1812</strain>
    </source>
</reference>
<feature type="compositionally biased region" description="Basic residues" evidence="1">
    <location>
        <begin position="1"/>
        <end position="12"/>
    </location>
</feature>
<dbReference type="Gramene" id="TuG1812G0100003276.01.T01">
    <property type="protein sequence ID" value="TuG1812G0100003276.01.T01"/>
    <property type="gene ID" value="TuG1812G0100003276.01"/>
</dbReference>
<evidence type="ECO:0000313" key="2">
    <source>
        <dbReference type="EnsemblPlants" id="TuG1812G0100003276.01.T01"/>
    </source>
</evidence>
<reference evidence="2" key="3">
    <citation type="submission" date="2022-06" db="UniProtKB">
        <authorList>
            <consortium name="EnsemblPlants"/>
        </authorList>
    </citation>
    <scope>IDENTIFICATION</scope>
</reference>
<accession>A0A8R7P7Q7</accession>
<reference evidence="3" key="1">
    <citation type="journal article" date="2013" name="Nature">
        <title>Draft genome of the wheat A-genome progenitor Triticum urartu.</title>
        <authorList>
            <person name="Ling H.Q."/>
            <person name="Zhao S."/>
            <person name="Liu D."/>
            <person name="Wang J."/>
            <person name="Sun H."/>
            <person name="Zhang C."/>
            <person name="Fan H."/>
            <person name="Li D."/>
            <person name="Dong L."/>
            <person name="Tao Y."/>
            <person name="Gao C."/>
            <person name="Wu H."/>
            <person name="Li Y."/>
            <person name="Cui Y."/>
            <person name="Guo X."/>
            <person name="Zheng S."/>
            <person name="Wang B."/>
            <person name="Yu K."/>
            <person name="Liang Q."/>
            <person name="Yang W."/>
            <person name="Lou X."/>
            <person name="Chen J."/>
            <person name="Feng M."/>
            <person name="Jian J."/>
            <person name="Zhang X."/>
            <person name="Luo G."/>
            <person name="Jiang Y."/>
            <person name="Liu J."/>
            <person name="Wang Z."/>
            <person name="Sha Y."/>
            <person name="Zhang B."/>
            <person name="Wu H."/>
            <person name="Tang D."/>
            <person name="Shen Q."/>
            <person name="Xue P."/>
            <person name="Zou S."/>
            <person name="Wang X."/>
            <person name="Liu X."/>
            <person name="Wang F."/>
            <person name="Yang Y."/>
            <person name="An X."/>
            <person name="Dong Z."/>
            <person name="Zhang K."/>
            <person name="Zhang X."/>
            <person name="Luo M.C."/>
            <person name="Dvorak J."/>
            <person name="Tong Y."/>
            <person name="Wang J."/>
            <person name="Yang H."/>
            <person name="Li Z."/>
            <person name="Wang D."/>
            <person name="Zhang A."/>
            <person name="Wang J."/>
        </authorList>
    </citation>
    <scope>NUCLEOTIDE SEQUENCE</scope>
    <source>
        <strain evidence="3">cv. G1812</strain>
    </source>
</reference>
<evidence type="ECO:0000256" key="1">
    <source>
        <dbReference type="SAM" id="MobiDB-lite"/>
    </source>
</evidence>
<feature type="region of interest" description="Disordered" evidence="1">
    <location>
        <begin position="25"/>
        <end position="56"/>
    </location>
</feature>
<dbReference type="EnsemblPlants" id="TuG1812G0100003276.01.T01">
    <property type="protein sequence ID" value="TuG1812G0100003276.01.T01"/>
    <property type="gene ID" value="TuG1812G0100003276.01"/>
</dbReference>
<name>A0A8R7P7Q7_TRIUA</name>
<dbReference type="Proteomes" id="UP000015106">
    <property type="component" value="Chromosome 1"/>
</dbReference>
<feature type="region of interest" description="Disordered" evidence="1">
    <location>
        <begin position="1"/>
        <end position="20"/>
    </location>
</feature>
<dbReference type="AlphaFoldDB" id="A0A8R7P7Q7"/>
<proteinExistence type="predicted"/>
<sequence>MSSQRMGRHQRRASQSVFALPENFAALDDVPPSDEHRKADGGGATEQQQQGAGRHRRAMSMAVASSRDLEMIKEDVGGYSNYKIGALGGVGASRARLSFAAAGAGAGGRGACWFVACMVKRPSLVEVLLASIPFSFAQDMHVRCDVICEFKALQTTNPACI</sequence>
<protein>
    <submittedName>
        <fullName evidence="2">Uncharacterized protein</fullName>
    </submittedName>
</protein>
<dbReference type="PANTHER" id="PTHR38527:SF4">
    <property type="entry name" value="OS05G0461600 PROTEIN"/>
    <property type="match status" value="1"/>
</dbReference>
<dbReference type="PANTHER" id="PTHR38527">
    <property type="entry name" value="OS01G0838200 PROTEIN"/>
    <property type="match status" value="1"/>
</dbReference>